<gene>
    <name evidence="1" type="ORF">D2V17_16730</name>
</gene>
<dbReference type="OrthoDB" id="9863918at2"/>
<evidence type="ECO:0000313" key="2">
    <source>
        <dbReference type="Proteomes" id="UP000265366"/>
    </source>
</evidence>
<dbReference type="EMBL" id="QXFM01000133">
    <property type="protein sequence ID" value="RIV81781.1"/>
    <property type="molecule type" value="Genomic_DNA"/>
</dbReference>
<accession>A0A3A1P4U2</accession>
<sequence>MTAYTAYIAKNRRRSREVRDCITALLFEAAESADEWWRYDLSNAIRAIAMDFDRDGGIKTAPNRRAPGQPSQFVANRLRARVDMGNYHPRTGSVR</sequence>
<evidence type="ECO:0000313" key="1">
    <source>
        <dbReference type="EMBL" id="RIV81781.1"/>
    </source>
</evidence>
<keyword evidence="2" id="KW-1185">Reference proteome</keyword>
<organism evidence="1 2">
    <name type="scientific">Aurantiacibacter xanthus</name>
    <dbReference type="NCBI Taxonomy" id="1784712"/>
    <lineage>
        <taxon>Bacteria</taxon>
        <taxon>Pseudomonadati</taxon>
        <taxon>Pseudomonadota</taxon>
        <taxon>Alphaproteobacteria</taxon>
        <taxon>Sphingomonadales</taxon>
        <taxon>Erythrobacteraceae</taxon>
        <taxon>Aurantiacibacter</taxon>
    </lineage>
</organism>
<dbReference type="Proteomes" id="UP000265366">
    <property type="component" value="Unassembled WGS sequence"/>
</dbReference>
<proteinExistence type="predicted"/>
<dbReference type="RefSeq" id="WP_119594077.1">
    <property type="nucleotide sequence ID" value="NZ_QXFM01000133.1"/>
</dbReference>
<protein>
    <submittedName>
        <fullName evidence="1">Uncharacterized protein</fullName>
    </submittedName>
</protein>
<dbReference type="AlphaFoldDB" id="A0A3A1P4U2"/>
<reference evidence="1 2" key="1">
    <citation type="submission" date="2018-08" db="EMBL/GenBank/DDBJ databases">
        <title>Erythrobacter zhengii sp.nov., a bacterium isolated from deep-sea sediment.</title>
        <authorList>
            <person name="Fang C."/>
            <person name="Wu Y.-H."/>
            <person name="Sun C."/>
            <person name="Wang H."/>
            <person name="Cheng H."/>
            <person name="Meng F.-X."/>
            <person name="Wang C.-S."/>
            <person name="Xu X.-W."/>
        </authorList>
    </citation>
    <scope>NUCLEOTIDE SEQUENCE [LARGE SCALE GENOMIC DNA]</scope>
    <source>
        <strain evidence="1 2">CCTCC AB 2015396</strain>
    </source>
</reference>
<comment type="caution">
    <text evidence="1">The sequence shown here is derived from an EMBL/GenBank/DDBJ whole genome shotgun (WGS) entry which is preliminary data.</text>
</comment>
<name>A0A3A1P4U2_9SPHN</name>